<organism evidence="9 10">
    <name type="scientific">Methylopila musalis</name>
    <dbReference type="NCBI Taxonomy" id="1134781"/>
    <lineage>
        <taxon>Bacteria</taxon>
        <taxon>Pseudomonadati</taxon>
        <taxon>Pseudomonadota</taxon>
        <taxon>Alphaproteobacteria</taxon>
        <taxon>Hyphomicrobiales</taxon>
        <taxon>Methylopilaceae</taxon>
        <taxon>Methylopila</taxon>
    </lineage>
</organism>
<feature type="domain" description="RsmI HTH" evidence="8">
    <location>
        <begin position="262"/>
        <end position="305"/>
    </location>
</feature>
<keyword evidence="10" id="KW-1185">Reference proteome</keyword>
<feature type="domain" description="Tetrapyrrole methylase" evidence="7">
    <location>
        <begin position="37"/>
        <end position="235"/>
    </location>
</feature>
<proteinExistence type="inferred from homology"/>
<dbReference type="PANTHER" id="PTHR46111">
    <property type="entry name" value="RIBOSOMAL RNA SMALL SUBUNIT METHYLTRANSFERASE I"/>
    <property type="match status" value="1"/>
</dbReference>
<dbReference type="PROSITE" id="PS01296">
    <property type="entry name" value="RSMI"/>
    <property type="match status" value="1"/>
</dbReference>
<comment type="subcellular location">
    <subcellularLocation>
        <location evidence="6">Cytoplasm</location>
    </subcellularLocation>
</comment>
<dbReference type="GO" id="GO:0008168">
    <property type="term" value="F:methyltransferase activity"/>
    <property type="evidence" value="ECO:0007669"/>
    <property type="project" value="UniProtKB-KW"/>
</dbReference>
<comment type="catalytic activity">
    <reaction evidence="6">
        <text>cytidine(1402) in 16S rRNA + S-adenosyl-L-methionine = 2'-O-methylcytidine(1402) in 16S rRNA + S-adenosyl-L-homocysteine + H(+)</text>
        <dbReference type="Rhea" id="RHEA:42924"/>
        <dbReference type="Rhea" id="RHEA-COMP:10285"/>
        <dbReference type="Rhea" id="RHEA-COMP:10286"/>
        <dbReference type="ChEBI" id="CHEBI:15378"/>
        <dbReference type="ChEBI" id="CHEBI:57856"/>
        <dbReference type="ChEBI" id="CHEBI:59789"/>
        <dbReference type="ChEBI" id="CHEBI:74495"/>
        <dbReference type="ChEBI" id="CHEBI:82748"/>
        <dbReference type="EC" id="2.1.1.198"/>
    </reaction>
</comment>
<dbReference type="PIRSF" id="PIRSF005917">
    <property type="entry name" value="MTase_YraL"/>
    <property type="match status" value="1"/>
</dbReference>
<dbReference type="PANTHER" id="PTHR46111:SF1">
    <property type="entry name" value="RIBOSOMAL RNA SMALL SUBUNIT METHYLTRANSFERASE I"/>
    <property type="match status" value="1"/>
</dbReference>
<sequence>MPRPAPAETDPDAESSRSRSYLVGGHRLAAPALSPGLHVVATPIGTLGDITLRALETLAAADAVLCEDTRVTAKLLSHYGISTRLVAYHEHNAAEMRPKIMARIETGERLALVSDAGTPLISDPGFKLVRDLAAADLPVTHLPGASAVLTALVLAGLPTDRFFFEGFLPAKQAARRARLAELVRMPATLVMFDTGPRVAESLADLAEAFGPRPAALARELTKRFEEVRRGALTDLAAALAEEPAPKGEIVLVVGPPDEEAPPSADDLDALLTAALARASVKDAVAEVSAATGLKRRDVYARALDLAKTGA</sequence>
<evidence type="ECO:0000259" key="8">
    <source>
        <dbReference type="Pfam" id="PF23016"/>
    </source>
</evidence>
<evidence type="ECO:0000313" key="10">
    <source>
        <dbReference type="Proteomes" id="UP001597171"/>
    </source>
</evidence>
<dbReference type="GO" id="GO:0032259">
    <property type="term" value="P:methylation"/>
    <property type="evidence" value="ECO:0007669"/>
    <property type="project" value="UniProtKB-KW"/>
</dbReference>
<dbReference type="EC" id="2.1.1.198" evidence="6"/>
<dbReference type="InterPro" id="IPR035996">
    <property type="entry name" value="4pyrrol_Methylase_sf"/>
</dbReference>
<evidence type="ECO:0000256" key="1">
    <source>
        <dbReference type="ARBA" id="ARBA00022490"/>
    </source>
</evidence>
<dbReference type="Gene3D" id="3.30.950.10">
    <property type="entry name" value="Methyltransferase, Cobalt-precorrin-4 Transmethylase, Domain 2"/>
    <property type="match status" value="1"/>
</dbReference>
<dbReference type="Pfam" id="PF23016">
    <property type="entry name" value="RsmI_C"/>
    <property type="match status" value="1"/>
</dbReference>
<dbReference type="InterPro" id="IPR014776">
    <property type="entry name" value="4pyrrole_Mease_sub2"/>
</dbReference>
<dbReference type="InterPro" id="IPR018063">
    <property type="entry name" value="SAM_MeTrfase_RsmI_CS"/>
</dbReference>
<dbReference type="InterPro" id="IPR000878">
    <property type="entry name" value="4pyrrol_Mease"/>
</dbReference>
<keyword evidence="4 6" id="KW-0808">Transferase</keyword>
<keyword evidence="3 6" id="KW-0489">Methyltransferase</keyword>
<keyword evidence="2 6" id="KW-0698">rRNA processing</keyword>
<evidence type="ECO:0000256" key="5">
    <source>
        <dbReference type="ARBA" id="ARBA00022691"/>
    </source>
</evidence>
<protein>
    <recommendedName>
        <fullName evidence="6">Ribosomal RNA small subunit methyltransferase I</fullName>
        <ecNumber evidence="6">2.1.1.198</ecNumber>
    </recommendedName>
    <alternativeName>
        <fullName evidence="6">16S rRNA 2'-O-ribose C1402 methyltransferase</fullName>
    </alternativeName>
    <alternativeName>
        <fullName evidence="6">rRNA (cytidine-2'-O-)-methyltransferase RsmI</fullName>
    </alternativeName>
</protein>
<accession>A0ABW3ZBS0</accession>
<dbReference type="InterPro" id="IPR008189">
    <property type="entry name" value="rRNA_ssu_MeTfrase_I"/>
</dbReference>
<comment type="similarity">
    <text evidence="6">Belongs to the methyltransferase superfamily. RsmI family.</text>
</comment>
<evidence type="ECO:0000259" key="7">
    <source>
        <dbReference type="Pfam" id="PF00590"/>
    </source>
</evidence>
<evidence type="ECO:0000256" key="3">
    <source>
        <dbReference type="ARBA" id="ARBA00022603"/>
    </source>
</evidence>
<dbReference type="Proteomes" id="UP001597171">
    <property type="component" value="Unassembled WGS sequence"/>
</dbReference>
<reference evidence="10" key="1">
    <citation type="journal article" date="2019" name="Int. J. Syst. Evol. Microbiol.">
        <title>The Global Catalogue of Microorganisms (GCM) 10K type strain sequencing project: providing services to taxonomists for standard genome sequencing and annotation.</title>
        <authorList>
            <consortium name="The Broad Institute Genomics Platform"/>
            <consortium name="The Broad Institute Genome Sequencing Center for Infectious Disease"/>
            <person name="Wu L."/>
            <person name="Ma J."/>
        </authorList>
    </citation>
    <scope>NUCLEOTIDE SEQUENCE [LARGE SCALE GENOMIC DNA]</scope>
    <source>
        <strain evidence="10">CCUG 61696</strain>
    </source>
</reference>
<dbReference type="NCBIfam" id="TIGR00096">
    <property type="entry name" value="16S rRNA (cytidine(1402)-2'-O)-methyltransferase"/>
    <property type="match status" value="1"/>
</dbReference>
<dbReference type="SUPFAM" id="SSF53790">
    <property type="entry name" value="Tetrapyrrole methylase"/>
    <property type="match status" value="1"/>
</dbReference>
<dbReference type="CDD" id="cd11648">
    <property type="entry name" value="RsmI"/>
    <property type="match status" value="1"/>
</dbReference>
<evidence type="ECO:0000256" key="4">
    <source>
        <dbReference type="ARBA" id="ARBA00022679"/>
    </source>
</evidence>
<evidence type="ECO:0000256" key="2">
    <source>
        <dbReference type="ARBA" id="ARBA00022552"/>
    </source>
</evidence>
<dbReference type="InterPro" id="IPR014777">
    <property type="entry name" value="4pyrrole_Mease_sub1"/>
</dbReference>
<evidence type="ECO:0000256" key="6">
    <source>
        <dbReference type="HAMAP-Rule" id="MF_01877"/>
    </source>
</evidence>
<dbReference type="InterPro" id="IPR053910">
    <property type="entry name" value="RsmI_HTH"/>
</dbReference>
<evidence type="ECO:0000313" key="9">
    <source>
        <dbReference type="EMBL" id="MFD1333504.1"/>
    </source>
</evidence>
<dbReference type="EMBL" id="JBHTMX010000244">
    <property type="protein sequence ID" value="MFD1333504.1"/>
    <property type="molecule type" value="Genomic_DNA"/>
</dbReference>
<comment type="function">
    <text evidence="6">Catalyzes the 2'-O-methylation of the ribose of cytidine 1402 (C1402) in 16S rRNA.</text>
</comment>
<dbReference type="Gene3D" id="3.40.1010.10">
    <property type="entry name" value="Cobalt-precorrin-4 Transmethylase, Domain 1"/>
    <property type="match status" value="1"/>
</dbReference>
<gene>
    <name evidence="6 9" type="primary">rsmI</name>
    <name evidence="9" type="ORF">ACFQ4O_16000</name>
</gene>
<comment type="caution">
    <text evidence="9">The sequence shown here is derived from an EMBL/GenBank/DDBJ whole genome shotgun (WGS) entry which is preliminary data.</text>
</comment>
<keyword evidence="5 6" id="KW-0949">S-adenosyl-L-methionine</keyword>
<dbReference type="RefSeq" id="WP_378777117.1">
    <property type="nucleotide sequence ID" value="NZ_JBHTMX010000244.1"/>
</dbReference>
<name>A0ABW3ZBS0_9HYPH</name>
<keyword evidence="1 6" id="KW-0963">Cytoplasm</keyword>
<dbReference type="Pfam" id="PF00590">
    <property type="entry name" value="TP_methylase"/>
    <property type="match status" value="1"/>
</dbReference>
<dbReference type="HAMAP" id="MF_01877">
    <property type="entry name" value="16SrRNA_methyltr_I"/>
    <property type="match status" value="1"/>
</dbReference>